<feature type="region of interest" description="Disordered" evidence="2">
    <location>
        <begin position="119"/>
        <end position="138"/>
    </location>
</feature>
<evidence type="ECO:0000313" key="3">
    <source>
        <dbReference type="EMBL" id="ADE76487.1"/>
    </source>
</evidence>
<dbReference type="InterPro" id="IPR007608">
    <property type="entry name" value="Senescence_reg_S40"/>
</dbReference>
<evidence type="ECO:0000256" key="1">
    <source>
        <dbReference type="ARBA" id="ARBA00034773"/>
    </source>
</evidence>
<dbReference type="PANTHER" id="PTHR33083">
    <property type="entry name" value="EXPRESSED PROTEIN"/>
    <property type="match status" value="1"/>
</dbReference>
<protein>
    <recommendedName>
        <fullName evidence="4">Senescence regulator</fullName>
    </recommendedName>
</protein>
<evidence type="ECO:0000256" key="2">
    <source>
        <dbReference type="SAM" id="MobiDB-lite"/>
    </source>
</evidence>
<dbReference type="AlphaFoldDB" id="D5AAB8"/>
<proteinExistence type="evidence at transcript level"/>
<accession>D5AAB8</accession>
<dbReference type="OMA" id="NDAEAKH"/>
<evidence type="ECO:0008006" key="4">
    <source>
        <dbReference type="Google" id="ProtNLM"/>
    </source>
</evidence>
<sequence length="190" mass="21720">MLGRHYKLFGLQRPGSIEDHCEAMEEFSEEDIWGGVNDAEAKHVRLQENGCNVVPVCRSIRAKEGNSNTSSRSVIIPRKDPCHEENSKSRMRYQSAPVSIPDWSQMVREEKKNENDWRRSRGTVFGNSDDNEDGDGRDFERIPPHELVARQLAQSEITSFSVYEGIGRTLKGRDLRQVRNAVLTRTGFIE</sequence>
<organism evidence="3">
    <name type="scientific">Picea sitchensis</name>
    <name type="common">Sitka spruce</name>
    <name type="synonym">Pinus sitchensis</name>
    <dbReference type="NCBI Taxonomy" id="3332"/>
    <lineage>
        <taxon>Eukaryota</taxon>
        <taxon>Viridiplantae</taxon>
        <taxon>Streptophyta</taxon>
        <taxon>Embryophyta</taxon>
        <taxon>Tracheophyta</taxon>
        <taxon>Spermatophyta</taxon>
        <taxon>Pinopsida</taxon>
        <taxon>Pinidae</taxon>
        <taxon>Conifers I</taxon>
        <taxon>Pinales</taxon>
        <taxon>Pinaceae</taxon>
        <taxon>Picea</taxon>
    </lineage>
</organism>
<reference evidence="3" key="1">
    <citation type="submission" date="2010-04" db="EMBL/GenBank/DDBJ databases">
        <authorList>
            <person name="Reid K.E."/>
            <person name="Liao N."/>
            <person name="Chan S."/>
            <person name="Docking R."/>
            <person name="Taylor G."/>
            <person name="Moore R."/>
            <person name="Mayo M."/>
            <person name="Munro S."/>
            <person name="King J."/>
            <person name="Yanchuk A."/>
            <person name="Holt R."/>
            <person name="Jones S."/>
            <person name="Marra M."/>
            <person name="Ritland C.E."/>
            <person name="Ritland K."/>
            <person name="Bohlmann J."/>
        </authorList>
    </citation>
    <scope>NUCLEOTIDE SEQUENCE</scope>
    <source>
        <tissue evidence="3">Bud</tissue>
    </source>
</reference>
<dbReference type="Pfam" id="PF04520">
    <property type="entry name" value="Senescence_reg"/>
    <property type="match status" value="1"/>
</dbReference>
<comment type="similarity">
    <text evidence="1">Belongs to the senescence regulator S40 family.</text>
</comment>
<name>D5AAB8_PICSI</name>
<dbReference type="PANTHER" id="PTHR33083:SF103">
    <property type="entry name" value="SENESCENCE REGULATOR"/>
    <property type="match status" value="1"/>
</dbReference>
<dbReference type="EMBL" id="BT123148">
    <property type="protein sequence ID" value="ADE76487.1"/>
    <property type="molecule type" value="mRNA"/>
</dbReference>
<dbReference type="GO" id="GO:0010150">
    <property type="term" value="P:leaf senescence"/>
    <property type="evidence" value="ECO:0007669"/>
    <property type="project" value="UniProtKB-ARBA"/>
</dbReference>